<keyword evidence="2" id="KW-1185">Reference proteome</keyword>
<evidence type="ECO:0000313" key="1">
    <source>
        <dbReference type="EMBL" id="ESW12043.1"/>
    </source>
</evidence>
<name>V7B596_PHAVU</name>
<dbReference type="OrthoDB" id="624345at2759"/>
<accession>V7B596</accession>
<organism evidence="1 2">
    <name type="scientific">Phaseolus vulgaris</name>
    <name type="common">Kidney bean</name>
    <name type="synonym">French bean</name>
    <dbReference type="NCBI Taxonomy" id="3885"/>
    <lineage>
        <taxon>Eukaryota</taxon>
        <taxon>Viridiplantae</taxon>
        <taxon>Streptophyta</taxon>
        <taxon>Embryophyta</taxon>
        <taxon>Tracheophyta</taxon>
        <taxon>Spermatophyta</taxon>
        <taxon>Magnoliopsida</taxon>
        <taxon>eudicotyledons</taxon>
        <taxon>Gunneridae</taxon>
        <taxon>Pentapetalae</taxon>
        <taxon>rosids</taxon>
        <taxon>fabids</taxon>
        <taxon>Fabales</taxon>
        <taxon>Fabaceae</taxon>
        <taxon>Papilionoideae</taxon>
        <taxon>50 kb inversion clade</taxon>
        <taxon>NPAAA clade</taxon>
        <taxon>indigoferoid/millettioid clade</taxon>
        <taxon>Phaseoleae</taxon>
        <taxon>Phaseolus</taxon>
    </lineage>
</organism>
<reference evidence="2" key="1">
    <citation type="journal article" date="2014" name="Nat. Genet.">
        <title>A reference genome for common bean and genome-wide analysis of dual domestications.</title>
        <authorList>
            <person name="Schmutz J."/>
            <person name="McClean P.E."/>
            <person name="Mamidi S."/>
            <person name="Wu G.A."/>
            <person name="Cannon S.B."/>
            <person name="Grimwood J."/>
            <person name="Jenkins J."/>
            <person name="Shu S."/>
            <person name="Song Q."/>
            <person name="Chavarro C."/>
            <person name="Torres-Torres M."/>
            <person name="Geffroy V."/>
            <person name="Moghaddam S.M."/>
            <person name="Gao D."/>
            <person name="Abernathy B."/>
            <person name="Barry K."/>
            <person name="Blair M."/>
            <person name="Brick M.A."/>
            <person name="Chovatia M."/>
            <person name="Gepts P."/>
            <person name="Goodstein D.M."/>
            <person name="Gonzales M."/>
            <person name="Hellsten U."/>
            <person name="Hyten D.L."/>
            <person name="Jia G."/>
            <person name="Kelly J.D."/>
            <person name="Kudrna D."/>
            <person name="Lee R."/>
            <person name="Richard M.M."/>
            <person name="Miklas P.N."/>
            <person name="Osorno J.M."/>
            <person name="Rodrigues J."/>
            <person name="Thareau V."/>
            <person name="Urrea C.A."/>
            <person name="Wang M."/>
            <person name="Yu Y."/>
            <person name="Zhang M."/>
            <person name="Wing R.A."/>
            <person name="Cregan P.B."/>
            <person name="Rokhsar D.S."/>
            <person name="Jackson S.A."/>
        </authorList>
    </citation>
    <scope>NUCLEOTIDE SEQUENCE [LARGE SCALE GENOMIC DNA]</scope>
    <source>
        <strain evidence="2">cv. G19833</strain>
    </source>
</reference>
<dbReference type="Gramene" id="ESW12043">
    <property type="protein sequence ID" value="ESW12043"/>
    <property type="gene ID" value="PHAVU_008G080200g"/>
</dbReference>
<dbReference type="EMBL" id="CM002295">
    <property type="protein sequence ID" value="ESW12043.1"/>
    <property type="molecule type" value="Genomic_DNA"/>
</dbReference>
<dbReference type="AlphaFoldDB" id="V7B596"/>
<sequence length="46" mass="5259">MIKLSNDALLVQEYFGVNAPKGPHHTLHLFTNAITYIQLSFFFSFS</sequence>
<proteinExistence type="predicted"/>
<protein>
    <submittedName>
        <fullName evidence="1">Uncharacterized protein</fullName>
    </submittedName>
</protein>
<dbReference type="Proteomes" id="UP000000226">
    <property type="component" value="Chromosome 8"/>
</dbReference>
<gene>
    <name evidence="1" type="ORF">PHAVU_008G080200g</name>
</gene>
<evidence type="ECO:0000313" key="2">
    <source>
        <dbReference type="Proteomes" id="UP000000226"/>
    </source>
</evidence>